<reference evidence="9 10" key="1">
    <citation type="submission" date="2020-02" db="EMBL/GenBank/DDBJ databases">
        <authorList>
            <person name="Zheng R.K."/>
            <person name="Sun C.M."/>
        </authorList>
    </citation>
    <scope>NUCLEOTIDE SEQUENCE [LARGE SCALE GENOMIC DNA]</scope>
    <source>
        <strain evidence="10">rifampicinis</strain>
    </source>
</reference>
<feature type="transmembrane region" description="Helical" evidence="7">
    <location>
        <begin position="560"/>
        <end position="579"/>
    </location>
</feature>
<keyword evidence="10" id="KW-1185">Reference proteome</keyword>
<evidence type="ECO:0000256" key="2">
    <source>
        <dbReference type="ARBA" id="ARBA00022448"/>
    </source>
</evidence>
<feature type="transmembrane region" description="Helical" evidence="7">
    <location>
        <begin position="519"/>
        <end position="548"/>
    </location>
</feature>
<evidence type="ECO:0000259" key="8">
    <source>
        <dbReference type="PROSITE" id="PS51202"/>
    </source>
</evidence>
<gene>
    <name evidence="9" type="ORF">G4Y79_00915</name>
</gene>
<comment type="subcellular location">
    <subcellularLocation>
        <location evidence="1">Membrane</location>
        <topology evidence="1">Multi-pass membrane protein</topology>
    </subcellularLocation>
</comment>
<keyword evidence="2" id="KW-0813">Transport</keyword>
<keyword evidence="4" id="KW-0677">Repeat</keyword>
<feature type="transmembrane region" description="Helical" evidence="7">
    <location>
        <begin position="175"/>
        <end position="196"/>
    </location>
</feature>
<evidence type="ECO:0000256" key="4">
    <source>
        <dbReference type="ARBA" id="ARBA00022737"/>
    </source>
</evidence>
<dbReference type="EMBL" id="CP062983">
    <property type="protein sequence ID" value="QPC82967.1"/>
    <property type="molecule type" value="Genomic_DNA"/>
</dbReference>
<dbReference type="GO" id="GO:0006813">
    <property type="term" value="P:potassium ion transport"/>
    <property type="evidence" value="ECO:0007669"/>
    <property type="project" value="InterPro"/>
</dbReference>
<evidence type="ECO:0000256" key="6">
    <source>
        <dbReference type="ARBA" id="ARBA00023136"/>
    </source>
</evidence>
<dbReference type="PROSITE" id="PS01271">
    <property type="entry name" value="NA_SULFATE"/>
    <property type="match status" value="1"/>
</dbReference>
<dbReference type="PANTHER" id="PTHR43652:SF1">
    <property type="entry name" value="RESPONSE REGULATOR"/>
    <property type="match status" value="1"/>
</dbReference>
<protein>
    <submittedName>
        <fullName evidence="9">SLC13 family permease</fullName>
    </submittedName>
</protein>
<dbReference type="PANTHER" id="PTHR43652">
    <property type="entry name" value="BASIC AMINO ACID ANTIPORTER YFCC-RELATED"/>
    <property type="match status" value="1"/>
</dbReference>
<sequence length="621" mass="66793">MTFEMWLTLGILLIAIVLFITEWLRVDVVALGVMVALMVTGLLSTGEALAGFSSSVVITIAALFIIGGAVFNTGLAAMIGNRILGAAGTNETRLMVVVMLAAVLMSGFMSDTGVVAVMLPAIVSLAASAKIPPSKLLIPLAYGSLLGGATTLIGTPPNIVVSDLLRDTSYPSFEFFSFTPVGLVLVVGGILFMIFAGKYFLPKHKHEQVIQEVETPSELFDRYRLHDNLFKLRVRSESPLIGQTLEMARLGRDYSINILEIARSGKPRTVARLGEQRLVLQSNQGEVMHPSKEISLDHNDMLIVSGDGSKVAQAAAKWNLAIQPGSKDDESTIITEEVGIAEILVPSRSSVIGDTLVDMRFGSTHHLTVLDIRRPDTNELLDLKTTPLRFGDILLVQGEWRNISALNRKRRDFVVLGADTNGIHNRRKAPMTLILVIFMLILMVTNAMPVAAITMLTALLMILTGCLTMDDAYNAIDWKSIVLIAGMLPMSTALEKYGLVNLIADGFVETLGTMGPHAVLFGLFLLTSLFTQVLSNTATAVLAAPIALAAATSLGIQPQAFLMGVAIAASMAFASPVASPVNTLVMGAGNYRFSDYVKIGIPMIILMLVLSLIALPIMWPF</sequence>
<feature type="transmembrane region" description="Helical" evidence="7">
    <location>
        <begin position="136"/>
        <end position="155"/>
    </location>
</feature>
<dbReference type="Pfam" id="PF02080">
    <property type="entry name" value="TrkA_C"/>
    <property type="match status" value="1"/>
</dbReference>
<dbReference type="RefSeq" id="WP_195171036.1">
    <property type="nucleotide sequence ID" value="NZ_CP062983.1"/>
</dbReference>
<evidence type="ECO:0000256" key="5">
    <source>
        <dbReference type="ARBA" id="ARBA00022989"/>
    </source>
</evidence>
<feature type="transmembrane region" description="Helical" evidence="7">
    <location>
        <begin position="599"/>
        <end position="619"/>
    </location>
</feature>
<feature type="domain" description="RCK C-terminal" evidence="8">
    <location>
        <begin position="328"/>
        <end position="412"/>
    </location>
</feature>
<proteinExistence type="predicted"/>
<dbReference type="Proteomes" id="UP000594468">
    <property type="component" value="Chromosome"/>
</dbReference>
<dbReference type="SUPFAM" id="SSF116726">
    <property type="entry name" value="TrkA C-terminal domain-like"/>
    <property type="match status" value="2"/>
</dbReference>
<name>A0A7S8E9S7_9CHLR</name>
<dbReference type="InterPro" id="IPR031312">
    <property type="entry name" value="Na/sul_symport_CS"/>
</dbReference>
<feature type="transmembrane region" description="Helical" evidence="7">
    <location>
        <begin position="31"/>
        <end position="50"/>
    </location>
</feature>
<dbReference type="InterPro" id="IPR006037">
    <property type="entry name" value="RCK_C"/>
</dbReference>
<dbReference type="AlphaFoldDB" id="A0A7S8E9S7"/>
<evidence type="ECO:0000313" key="9">
    <source>
        <dbReference type="EMBL" id="QPC82967.1"/>
    </source>
</evidence>
<dbReference type="Gene3D" id="3.30.70.1450">
    <property type="entry name" value="Regulator of K+ conductance, C-terminal domain"/>
    <property type="match status" value="2"/>
</dbReference>
<evidence type="ECO:0000256" key="3">
    <source>
        <dbReference type="ARBA" id="ARBA00022692"/>
    </source>
</evidence>
<organism evidence="9 10">
    <name type="scientific">Phototrophicus methaneseepsis</name>
    <dbReference type="NCBI Taxonomy" id="2710758"/>
    <lineage>
        <taxon>Bacteria</taxon>
        <taxon>Bacillati</taxon>
        <taxon>Chloroflexota</taxon>
        <taxon>Candidatus Thermofontia</taxon>
        <taxon>Phototrophicales</taxon>
        <taxon>Phototrophicaceae</taxon>
        <taxon>Phototrophicus</taxon>
    </lineage>
</organism>
<feature type="transmembrane region" description="Helical" evidence="7">
    <location>
        <begin position="56"/>
        <end position="80"/>
    </location>
</feature>
<dbReference type="GO" id="GO:0005886">
    <property type="term" value="C:plasma membrane"/>
    <property type="evidence" value="ECO:0007669"/>
    <property type="project" value="TreeGrafter"/>
</dbReference>
<evidence type="ECO:0000313" key="10">
    <source>
        <dbReference type="Proteomes" id="UP000594468"/>
    </source>
</evidence>
<dbReference type="PROSITE" id="PS51202">
    <property type="entry name" value="RCK_C"/>
    <property type="match status" value="1"/>
</dbReference>
<dbReference type="GO" id="GO:0008324">
    <property type="term" value="F:monoatomic cation transmembrane transporter activity"/>
    <property type="evidence" value="ECO:0007669"/>
    <property type="project" value="InterPro"/>
</dbReference>
<feature type="transmembrane region" description="Helical" evidence="7">
    <location>
        <begin position="114"/>
        <end position="129"/>
    </location>
</feature>
<dbReference type="InterPro" id="IPR036721">
    <property type="entry name" value="RCK_C_sf"/>
</dbReference>
<evidence type="ECO:0000256" key="7">
    <source>
        <dbReference type="SAM" id="Phobius"/>
    </source>
</evidence>
<dbReference type="InterPro" id="IPR051679">
    <property type="entry name" value="DASS-Related_Transporters"/>
</dbReference>
<feature type="transmembrane region" description="Helical" evidence="7">
    <location>
        <begin position="6"/>
        <end position="24"/>
    </location>
</feature>
<keyword evidence="3 7" id="KW-0812">Transmembrane</keyword>
<dbReference type="InterPro" id="IPR004680">
    <property type="entry name" value="Cit_transptr-like_dom"/>
</dbReference>
<keyword evidence="6 7" id="KW-0472">Membrane</keyword>
<dbReference type="Pfam" id="PF03600">
    <property type="entry name" value="CitMHS"/>
    <property type="match status" value="1"/>
</dbReference>
<accession>A0A7S8E9S7</accession>
<evidence type="ECO:0000256" key="1">
    <source>
        <dbReference type="ARBA" id="ARBA00004141"/>
    </source>
</evidence>
<feature type="transmembrane region" description="Helical" evidence="7">
    <location>
        <begin position="429"/>
        <end position="445"/>
    </location>
</feature>
<keyword evidence="5 7" id="KW-1133">Transmembrane helix</keyword>
<dbReference type="KEGG" id="pmet:G4Y79_00915"/>